<gene>
    <name evidence="3" type="ORF">KBTEX_03450</name>
</gene>
<dbReference type="PANTHER" id="PTHR11851">
    <property type="entry name" value="METALLOPROTEASE"/>
    <property type="match status" value="1"/>
</dbReference>
<organism evidence="3">
    <name type="scientific">uncultured organism</name>
    <dbReference type="NCBI Taxonomy" id="155900"/>
    <lineage>
        <taxon>unclassified sequences</taxon>
        <taxon>environmental samples</taxon>
    </lineage>
</organism>
<sequence>MMRRILLALCLTLVASAPAWAAPDIQRWRTDDGTRVVFAPTHELPIVDVRVLFDAGSARDGDHAGLARLTANLLLEGADGLNAGEIARRFEQQGARVSTGSARDSAWVSLRSLARGDNLNAATDLLARVLAGPDFPQGAFERVRGQMQVALRHGRQDPGTVAGRAFMKALLGEHPYASPPSGTRDGLKGITRRQVEAFHRRYYVAGNATVAIVGDIDAARAHELAARLTDGLADGEAAPALPPVPPLKASRTVRIPFDTSQTHVLIGETTPVARGDERWPALYLANHVLGGGGLVSVLAERMREQRGLSYSSSSSVTAAAAGGWFQVGTQVRNDRLDDALSVLRESIDEFRSKGPDADRLALARSNITGSFPLSLDSNRDLVSYLGMIGLYGLPSDYLARFPQRIDALGRERVAEVVSQVLSPGHRVTVLVGPAGVIGADGAADTDGEDGGGA</sequence>
<dbReference type="SUPFAM" id="SSF63411">
    <property type="entry name" value="LuxS/MPP-like metallohydrolase"/>
    <property type="match status" value="2"/>
</dbReference>
<dbReference type="PANTHER" id="PTHR11851:SF224">
    <property type="entry name" value="PROCESSING PROTEASE"/>
    <property type="match status" value="1"/>
</dbReference>
<dbReference type="InterPro" id="IPR007863">
    <property type="entry name" value="Peptidase_M16_C"/>
</dbReference>
<accession>A0A5B8RJ63</accession>
<dbReference type="Pfam" id="PF00675">
    <property type="entry name" value="Peptidase_M16"/>
    <property type="match status" value="1"/>
</dbReference>
<dbReference type="InterPro" id="IPR011765">
    <property type="entry name" value="Pept_M16_N"/>
</dbReference>
<dbReference type="Gene3D" id="3.30.830.10">
    <property type="entry name" value="Metalloenzyme, LuxS/M16 peptidase-like"/>
    <property type="match status" value="2"/>
</dbReference>
<dbReference type="InterPro" id="IPR011249">
    <property type="entry name" value="Metalloenz_LuxS/M16"/>
</dbReference>
<evidence type="ECO:0000313" key="3">
    <source>
        <dbReference type="EMBL" id="QEA07105.1"/>
    </source>
</evidence>
<reference evidence="3" key="1">
    <citation type="submission" date="2019-06" db="EMBL/GenBank/DDBJ databases">
        <authorList>
            <person name="Murdoch R.W."/>
            <person name="Fathepure B."/>
        </authorList>
    </citation>
    <scope>NUCLEOTIDE SEQUENCE</scope>
</reference>
<protein>
    <submittedName>
        <fullName evidence="3">Putative zinc protease</fullName>
        <ecNumber evidence="3">3.4.24.-</ecNumber>
    </submittedName>
</protein>
<dbReference type="GO" id="GO:0006508">
    <property type="term" value="P:proteolysis"/>
    <property type="evidence" value="ECO:0007669"/>
    <property type="project" value="UniProtKB-KW"/>
</dbReference>
<feature type="domain" description="Peptidase M16 N-terminal" evidence="1">
    <location>
        <begin position="36"/>
        <end position="179"/>
    </location>
</feature>
<evidence type="ECO:0000259" key="1">
    <source>
        <dbReference type="Pfam" id="PF00675"/>
    </source>
</evidence>
<name>A0A5B8RJ63_9ZZZZ</name>
<dbReference type="EC" id="3.4.24.-" evidence="3"/>
<keyword evidence="3" id="KW-0378">Hydrolase</keyword>
<evidence type="ECO:0000259" key="2">
    <source>
        <dbReference type="Pfam" id="PF05193"/>
    </source>
</evidence>
<keyword evidence="3" id="KW-0645">Protease</keyword>
<dbReference type="GO" id="GO:0046872">
    <property type="term" value="F:metal ion binding"/>
    <property type="evidence" value="ECO:0007669"/>
    <property type="project" value="InterPro"/>
</dbReference>
<feature type="domain" description="Peptidase M16 C-terminal" evidence="2">
    <location>
        <begin position="190"/>
        <end position="366"/>
    </location>
</feature>
<proteinExistence type="predicted"/>
<dbReference type="Pfam" id="PF05193">
    <property type="entry name" value="Peptidase_M16_C"/>
    <property type="match status" value="1"/>
</dbReference>
<dbReference type="GO" id="GO:0008233">
    <property type="term" value="F:peptidase activity"/>
    <property type="evidence" value="ECO:0007669"/>
    <property type="project" value="UniProtKB-KW"/>
</dbReference>
<dbReference type="EMBL" id="MN079202">
    <property type="protein sequence ID" value="QEA07105.1"/>
    <property type="molecule type" value="Genomic_DNA"/>
</dbReference>
<dbReference type="AlphaFoldDB" id="A0A5B8RJ63"/>
<dbReference type="InterPro" id="IPR050361">
    <property type="entry name" value="MPP/UQCRC_Complex"/>
</dbReference>